<dbReference type="InterPro" id="IPR050951">
    <property type="entry name" value="Retrovirus_Pol_polyprotein"/>
</dbReference>
<reference evidence="4" key="1">
    <citation type="submission" date="2017-03" db="EMBL/GenBank/DDBJ databases">
        <title>Phytopthora megakarya and P. palmivora, two closely related causual agents of cacao black pod achieved similar genome size and gene model numbers by different mechanisms.</title>
        <authorList>
            <person name="Ali S."/>
            <person name="Shao J."/>
            <person name="Larry D.J."/>
            <person name="Kronmiller B."/>
            <person name="Shen D."/>
            <person name="Strem M.D."/>
            <person name="Melnick R.L."/>
            <person name="Guiltinan M.J."/>
            <person name="Tyler B.M."/>
            <person name="Meinhardt L.W."/>
            <person name="Bailey B.A."/>
        </authorList>
    </citation>
    <scope>NUCLEOTIDE SEQUENCE [LARGE SCALE GENOMIC DNA]</scope>
    <source>
        <strain evidence="4">zdho120</strain>
    </source>
</reference>
<dbReference type="InterPro" id="IPR043128">
    <property type="entry name" value="Rev_trsase/Diguanyl_cyclase"/>
</dbReference>
<evidence type="ECO:0000313" key="4">
    <source>
        <dbReference type="Proteomes" id="UP000198211"/>
    </source>
</evidence>
<dbReference type="GO" id="GO:0003964">
    <property type="term" value="F:RNA-directed DNA polymerase activity"/>
    <property type="evidence" value="ECO:0007669"/>
    <property type="project" value="UniProtKB-KW"/>
</dbReference>
<dbReference type="GO" id="GO:0003676">
    <property type="term" value="F:nucleic acid binding"/>
    <property type="evidence" value="ECO:0007669"/>
    <property type="project" value="InterPro"/>
</dbReference>
<dbReference type="EMBL" id="NBNE01006995">
    <property type="protein sequence ID" value="OWZ01234.1"/>
    <property type="molecule type" value="Genomic_DNA"/>
</dbReference>
<dbReference type="GO" id="GO:0004523">
    <property type="term" value="F:RNA-DNA hybrid ribonuclease activity"/>
    <property type="evidence" value="ECO:0007669"/>
    <property type="project" value="InterPro"/>
</dbReference>
<keyword evidence="4" id="KW-1185">Reference proteome</keyword>
<name>A0A225V7Z3_9STRA</name>
<keyword evidence="3" id="KW-0695">RNA-directed DNA polymerase</keyword>
<feature type="domain" description="RNase H type-1" evidence="2">
    <location>
        <begin position="434"/>
        <end position="523"/>
    </location>
</feature>
<dbReference type="PANTHER" id="PTHR37984:SF5">
    <property type="entry name" value="PROTEIN NYNRIN-LIKE"/>
    <property type="match status" value="1"/>
</dbReference>
<organism evidence="3 4">
    <name type="scientific">Phytophthora megakarya</name>
    <dbReference type="NCBI Taxonomy" id="4795"/>
    <lineage>
        <taxon>Eukaryota</taxon>
        <taxon>Sar</taxon>
        <taxon>Stramenopiles</taxon>
        <taxon>Oomycota</taxon>
        <taxon>Peronosporomycetes</taxon>
        <taxon>Peronosporales</taxon>
        <taxon>Peronosporaceae</taxon>
        <taxon>Phytophthora</taxon>
    </lineage>
</organism>
<dbReference type="InterPro" id="IPR012337">
    <property type="entry name" value="RNaseH-like_sf"/>
</dbReference>
<dbReference type="CDD" id="cd01647">
    <property type="entry name" value="RT_LTR"/>
    <property type="match status" value="1"/>
</dbReference>
<dbReference type="InterPro" id="IPR043502">
    <property type="entry name" value="DNA/RNA_pol_sf"/>
</dbReference>
<dbReference type="InterPro" id="IPR036397">
    <property type="entry name" value="RNaseH_sf"/>
</dbReference>
<dbReference type="Gene3D" id="3.30.420.10">
    <property type="entry name" value="Ribonuclease H-like superfamily/Ribonuclease H"/>
    <property type="match status" value="1"/>
</dbReference>
<feature type="non-terminal residue" evidence="3">
    <location>
        <position position="645"/>
    </location>
</feature>
<gene>
    <name evidence="3" type="ORF">PHMEG_00027420</name>
</gene>
<dbReference type="Gene3D" id="3.30.70.270">
    <property type="match status" value="1"/>
</dbReference>
<keyword evidence="3" id="KW-0548">Nucleotidyltransferase</keyword>
<dbReference type="Pfam" id="PF13456">
    <property type="entry name" value="RVT_3"/>
    <property type="match status" value="1"/>
</dbReference>
<dbReference type="Pfam" id="PF00078">
    <property type="entry name" value="RVT_1"/>
    <property type="match status" value="1"/>
</dbReference>
<dbReference type="AlphaFoldDB" id="A0A225V7Z3"/>
<evidence type="ECO:0000259" key="1">
    <source>
        <dbReference type="Pfam" id="PF00078"/>
    </source>
</evidence>
<dbReference type="PANTHER" id="PTHR37984">
    <property type="entry name" value="PROTEIN CBG26694"/>
    <property type="match status" value="1"/>
</dbReference>
<dbReference type="InterPro" id="IPR000477">
    <property type="entry name" value="RT_dom"/>
</dbReference>
<dbReference type="InterPro" id="IPR002156">
    <property type="entry name" value="RNaseH_domain"/>
</dbReference>
<protein>
    <submittedName>
        <fullName evidence="3">Reverse transcriptase</fullName>
    </submittedName>
</protein>
<evidence type="ECO:0000259" key="2">
    <source>
        <dbReference type="Pfam" id="PF13456"/>
    </source>
</evidence>
<dbReference type="SUPFAM" id="SSF56672">
    <property type="entry name" value="DNA/RNA polymerases"/>
    <property type="match status" value="1"/>
</dbReference>
<comment type="caution">
    <text evidence="3">The sequence shown here is derived from an EMBL/GenBank/DDBJ whole genome shotgun (WGS) entry which is preliminary data.</text>
</comment>
<sequence>MRVSAEELDLEPAVYLREGSDLMAQLRDQLIMLPEIEEPTPECNIDEANVGVPGGILKRHRSIFLGDGNAAPDPAKGVVSDIDVGEAKPVALRARQIAAPFLVKVFELLKKLLEAELIEHSESEWSSPIVIVLKKNGIDIRMCIDYRLLNLLIKLSRYPLPLIDDLLVDIKSAMWFMSLDMASGFWAVRMTERAKLISAFVCPFGHFQWFRKPFGLKNAPLLYQSIINNCLWGFVRLPPEEEAMVDPEVLKFLNLEPQEALKPEVDMRNSEIPSLDMTIFQRNIPAPSQMGPVLGRSSYIDDIAHGASTWDQLCEDLDALLRYWNISVSLPKSEFGKLTIPFLSHEVSADGIRALPKIVKGIEDLPFPSTYKGVQSFLGSLNYYNKFIEDLPVVAAVLYELDEERVRAGRNLEAAKESFEILKRWQVVKAEGHILEGVTVNDAEYHGLILGLKLAMKYEVKELVAVGDSRIVVQQAQGLINCNPPNLQRRLAECEDLRKDSVSVKLIHVKRELNQAAGYLTSMTLVLRESWELDDPDEIVHLRLVSRIPEKIMKPSEIPGTPVTDAVDSDQVKLEVDSPDTGIPESLATAAEALMVMTRSRTEADAGSRTPVDQSGYQDERWRRIKVHQDEDLWIQQMKKVLRGD</sequence>
<proteinExistence type="predicted"/>
<dbReference type="Proteomes" id="UP000198211">
    <property type="component" value="Unassembled WGS sequence"/>
</dbReference>
<dbReference type="SUPFAM" id="SSF53098">
    <property type="entry name" value="Ribonuclease H-like"/>
    <property type="match status" value="1"/>
</dbReference>
<dbReference type="Gene3D" id="3.10.10.10">
    <property type="entry name" value="HIV Type 1 Reverse Transcriptase, subunit A, domain 1"/>
    <property type="match status" value="1"/>
</dbReference>
<evidence type="ECO:0000313" key="3">
    <source>
        <dbReference type="EMBL" id="OWZ01234.1"/>
    </source>
</evidence>
<feature type="domain" description="Reverse transcriptase" evidence="1">
    <location>
        <begin position="134"/>
        <end position="230"/>
    </location>
</feature>
<keyword evidence="3" id="KW-0808">Transferase</keyword>
<accession>A0A225V7Z3</accession>